<gene>
    <name evidence="1" type="ORF">PANT111_190044</name>
</gene>
<proteinExistence type="predicted"/>
<evidence type="ECO:0000313" key="2">
    <source>
        <dbReference type="Proteomes" id="UP000433737"/>
    </source>
</evidence>
<evidence type="ECO:0000313" key="1">
    <source>
        <dbReference type="EMBL" id="VXB86767.1"/>
    </source>
</evidence>
<name>A0AAX3J6L0_9GAMM</name>
<reference evidence="1 2" key="1">
    <citation type="submission" date="2019-10" db="EMBL/GenBank/DDBJ databases">
        <authorList>
            <person name="Karimi E."/>
        </authorList>
    </citation>
    <scope>NUCLEOTIDE SEQUENCE [LARGE SCALE GENOMIC DNA]</scope>
    <source>
        <strain evidence="1">Pantoea sp. 111</strain>
    </source>
</reference>
<accession>A0AAX3J6L0</accession>
<protein>
    <recommendedName>
        <fullName evidence="3">Transposase</fullName>
    </recommendedName>
</protein>
<dbReference type="AlphaFoldDB" id="A0AAX3J6L0"/>
<comment type="caution">
    <text evidence="1">The sequence shown here is derived from an EMBL/GenBank/DDBJ whole genome shotgun (WGS) entry which is preliminary data.</text>
</comment>
<dbReference type="EMBL" id="CABWMH010000011">
    <property type="protein sequence ID" value="VXB86767.1"/>
    <property type="molecule type" value="Genomic_DNA"/>
</dbReference>
<dbReference type="Proteomes" id="UP000433737">
    <property type="component" value="Unassembled WGS sequence"/>
</dbReference>
<organism evidence="1 2">
    <name type="scientific">Pantoea brenneri</name>
    <dbReference type="NCBI Taxonomy" id="472694"/>
    <lineage>
        <taxon>Bacteria</taxon>
        <taxon>Pseudomonadati</taxon>
        <taxon>Pseudomonadota</taxon>
        <taxon>Gammaproteobacteria</taxon>
        <taxon>Enterobacterales</taxon>
        <taxon>Erwiniaceae</taxon>
        <taxon>Pantoea</taxon>
    </lineage>
</organism>
<evidence type="ECO:0008006" key="3">
    <source>
        <dbReference type="Google" id="ProtNLM"/>
    </source>
</evidence>
<sequence length="31" mass="3673">MRQSKLKVSQFSNMFAGTLFEKVEQTPRRDI</sequence>